<dbReference type="RefSeq" id="WP_114955970.1">
    <property type="nucleotide sequence ID" value="NZ_JBHSJF010000006.1"/>
</dbReference>
<evidence type="ECO:0000256" key="3">
    <source>
        <dbReference type="ARBA" id="ARBA00023163"/>
    </source>
</evidence>
<sequence length="241" mass="26200">MKLETFSDGAVVWRDGTSNAPDRSRQVRDALQAAIVDHRLAPSTKLSEDEVGEAFGVSRTVVRAALQGLSHAGLVTLERNRGAFVASPGAQEARQVFDARRLIEPDIARASARNYIPKNGKLLRDHCSAEAEALKAGDRRNAIRLSGEFHLKLADIGGNLILARFLGELIARSSLIIALYGRSGVSVCGMHEHRAIISALAAKDEDKAAALMIEHLDHIDHDLDLERNPPSPRPLSELLDL</sequence>
<dbReference type="SMART" id="SM00895">
    <property type="entry name" value="FCD"/>
    <property type="match status" value="1"/>
</dbReference>
<dbReference type="PANTHER" id="PTHR43537:SF53">
    <property type="entry name" value="HTH-TYPE TRANSCRIPTIONAL REPRESSOR NANR"/>
    <property type="match status" value="1"/>
</dbReference>
<name>A0ABV9Z415_9HYPH</name>
<evidence type="ECO:0000259" key="4">
    <source>
        <dbReference type="PROSITE" id="PS50949"/>
    </source>
</evidence>
<dbReference type="Pfam" id="PF00392">
    <property type="entry name" value="GntR"/>
    <property type="match status" value="1"/>
</dbReference>
<dbReference type="EMBL" id="JBHSJF010000006">
    <property type="protein sequence ID" value="MFC5068852.1"/>
    <property type="molecule type" value="Genomic_DNA"/>
</dbReference>
<evidence type="ECO:0000313" key="5">
    <source>
        <dbReference type="EMBL" id="MFC5068852.1"/>
    </source>
</evidence>
<organism evidence="5 6">
    <name type="scientific">Flaviflagellibacter deserti</name>
    <dbReference type="NCBI Taxonomy" id="2267266"/>
    <lineage>
        <taxon>Bacteria</taxon>
        <taxon>Pseudomonadati</taxon>
        <taxon>Pseudomonadota</taxon>
        <taxon>Alphaproteobacteria</taxon>
        <taxon>Hyphomicrobiales</taxon>
        <taxon>Flaviflagellibacter</taxon>
    </lineage>
</organism>
<dbReference type="PANTHER" id="PTHR43537">
    <property type="entry name" value="TRANSCRIPTIONAL REGULATOR, GNTR FAMILY"/>
    <property type="match status" value="1"/>
</dbReference>
<keyword evidence="2" id="KW-0238">DNA-binding</keyword>
<keyword evidence="1" id="KW-0805">Transcription regulation</keyword>
<gene>
    <name evidence="5" type="ORF">ACFPFW_12615</name>
</gene>
<reference evidence="6" key="1">
    <citation type="journal article" date="2019" name="Int. J. Syst. Evol. Microbiol.">
        <title>The Global Catalogue of Microorganisms (GCM) 10K type strain sequencing project: providing services to taxonomists for standard genome sequencing and annotation.</title>
        <authorList>
            <consortium name="The Broad Institute Genomics Platform"/>
            <consortium name="The Broad Institute Genome Sequencing Center for Infectious Disease"/>
            <person name="Wu L."/>
            <person name="Ma J."/>
        </authorList>
    </citation>
    <scope>NUCLEOTIDE SEQUENCE [LARGE SCALE GENOMIC DNA]</scope>
    <source>
        <strain evidence="6">CGMCC 1.16444</strain>
    </source>
</reference>
<dbReference type="InterPro" id="IPR008920">
    <property type="entry name" value="TF_FadR/GntR_C"/>
</dbReference>
<dbReference type="Gene3D" id="1.20.120.530">
    <property type="entry name" value="GntR ligand-binding domain-like"/>
    <property type="match status" value="1"/>
</dbReference>
<keyword evidence="3" id="KW-0804">Transcription</keyword>
<dbReference type="SUPFAM" id="SSF48008">
    <property type="entry name" value="GntR ligand-binding domain-like"/>
    <property type="match status" value="1"/>
</dbReference>
<dbReference type="InterPro" id="IPR000524">
    <property type="entry name" value="Tscrpt_reg_HTH_GntR"/>
</dbReference>
<evidence type="ECO:0000256" key="1">
    <source>
        <dbReference type="ARBA" id="ARBA00023015"/>
    </source>
</evidence>
<dbReference type="CDD" id="cd07377">
    <property type="entry name" value="WHTH_GntR"/>
    <property type="match status" value="1"/>
</dbReference>
<protein>
    <submittedName>
        <fullName evidence="5">GntR family transcriptional regulator</fullName>
    </submittedName>
</protein>
<feature type="domain" description="HTH gntR-type" evidence="4">
    <location>
        <begin position="21"/>
        <end position="88"/>
    </location>
</feature>
<dbReference type="InterPro" id="IPR036390">
    <property type="entry name" value="WH_DNA-bd_sf"/>
</dbReference>
<proteinExistence type="predicted"/>
<keyword evidence="6" id="KW-1185">Reference proteome</keyword>
<dbReference type="Pfam" id="PF07729">
    <property type="entry name" value="FCD"/>
    <property type="match status" value="1"/>
</dbReference>
<dbReference type="Gene3D" id="1.10.10.10">
    <property type="entry name" value="Winged helix-like DNA-binding domain superfamily/Winged helix DNA-binding domain"/>
    <property type="match status" value="1"/>
</dbReference>
<evidence type="ECO:0000313" key="6">
    <source>
        <dbReference type="Proteomes" id="UP001595796"/>
    </source>
</evidence>
<dbReference type="SMART" id="SM00345">
    <property type="entry name" value="HTH_GNTR"/>
    <property type="match status" value="1"/>
</dbReference>
<dbReference type="Proteomes" id="UP001595796">
    <property type="component" value="Unassembled WGS sequence"/>
</dbReference>
<dbReference type="InterPro" id="IPR036388">
    <property type="entry name" value="WH-like_DNA-bd_sf"/>
</dbReference>
<comment type="caution">
    <text evidence="5">The sequence shown here is derived from an EMBL/GenBank/DDBJ whole genome shotgun (WGS) entry which is preliminary data.</text>
</comment>
<dbReference type="PROSITE" id="PS50949">
    <property type="entry name" value="HTH_GNTR"/>
    <property type="match status" value="1"/>
</dbReference>
<evidence type="ECO:0000256" key="2">
    <source>
        <dbReference type="ARBA" id="ARBA00023125"/>
    </source>
</evidence>
<dbReference type="InterPro" id="IPR011711">
    <property type="entry name" value="GntR_C"/>
</dbReference>
<dbReference type="SUPFAM" id="SSF46785">
    <property type="entry name" value="Winged helix' DNA-binding domain"/>
    <property type="match status" value="1"/>
</dbReference>
<accession>A0ABV9Z415</accession>